<dbReference type="CDD" id="cd12087">
    <property type="entry name" value="TM_EGFR-like"/>
    <property type="match status" value="1"/>
</dbReference>
<dbReference type="Gene3D" id="2.120.10.80">
    <property type="entry name" value="Kelch-type beta propeller"/>
    <property type="match status" value="1"/>
</dbReference>
<keyword evidence="3" id="KW-0812">Transmembrane</keyword>
<feature type="signal peptide" evidence="4">
    <location>
        <begin position="1"/>
        <end position="23"/>
    </location>
</feature>
<dbReference type="PANTHER" id="PTHR46093">
    <property type="entry name" value="ACYL-COA-BINDING DOMAIN-CONTAINING PROTEIN 5"/>
    <property type="match status" value="1"/>
</dbReference>
<evidence type="ECO:0000313" key="6">
    <source>
        <dbReference type="Proteomes" id="UP001243330"/>
    </source>
</evidence>
<dbReference type="Pfam" id="PF24681">
    <property type="entry name" value="Kelch_KLHDC2_KLHL20_DRC7"/>
    <property type="match status" value="1"/>
</dbReference>
<gene>
    <name evidence="5" type="ORF">CCHR01_15020</name>
</gene>
<proteinExistence type="predicted"/>
<keyword evidence="2" id="KW-0677">Repeat</keyword>
<feature type="transmembrane region" description="Helical" evidence="3">
    <location>
        <begin position="468"/>
        <end position="494"/>
    </location>
</feature>
<dbReference type="AlphaFoldDB" id="A0AAD9A7G3"/>
<evidence type="ECO:0000313" key="5">
    <source>
        <dbReference type="EMBL" id="KAK1842345.1"/>
    </source>
</evidence>
<dbReference type="InterPro" id="IPR015915">
    <property type="entry name" value="Kelch-typ_b-propeller"/>
</dbReference>
<accession>A0AAD9A7G3</accession>
<reference evidence="5" key="1">
    <citation type="submission" date="2023-01" db="EMBL/GenBank/DDBJ databases">
        <title>Colletotrichum chrysophilum M932 genome sequence.</title>
        <authorList>
            <person name="Baroncelli R."/>
        </authorList>
    </citation>
    <scope>NUCLEOTIDE SEQUENCE</scope>
    <source>
        <strain evidence="5">M932</strain>
    </source>
</reference>
<name>A0AAD9A7G3_9PEZI</name>
<evidence type="ECO:0000256" key="2">
    <source>
        <dbReference type="ARBA" id="ARBA00022737"/>
    </source>
</evidence>
<keyword evidence="6" id="KW-1185">Reference proteome</keyword>
<keyword evidence="4" id="KW-0732">Signal</keyword>
<keyword evidence="3" id="KW-1133">Transmembrane helix</keyword>
<feature type="chain" id="PRO_5042132572" evidence="4">
    <location>
        <begin position="24"/>
        <end position="580"/>
    </location>
</feature>
<evidence type="ECO:0000256" key="1">
    <source>
        <dbReference type="ARBA" id="ARBA00022441"/>
    </source>
</evidence>
<protein>
    <submittedName>
        <fullName evidence="5">Kelch repeat protein</fullName>
    </submittedName>
</protein>
<keyword evidence="1" id="KW-0880">Kelch repeat</keyword>
<dbReference type="PANTHER" id="PTHR46093:SF18">
    <property type="entry name" value="FIBRONECTIN TYPE-III DOMAIN-CONTAINING PROTEIN"/>
    <property type="match status" value="1"/>
</dbReference>
<keyword evidence="3" id="KW-0472">Membrane</keyword>
<sequence>MFRSLLSVVIFGLVSYIPAPASAQSDSALSAAPSKELFLRRGMARVTTLGHYAYIDGGEVSQLGADGTPIKNRASNAVNSTLSIDLSTSWSSSNVTIRIIDKPTTGMDGQAMWKNEGMNAFYIWGGHLPYGGKIDGPKSWKFEADGKGGGEWLTESPANPSFFGELKRCEEGAYVSTGDTAFWFGGIASGWTNSNPASQPVPGVISYSMTTKVWSNDTTPNFSAFSAYGTIVGGGAVYIPTFGSNGLIVVMGGVTFTLDPSQKTPNGWMDFSNLTFYDPITKDWHWQKTTGTPPTARRGFCYVGATGKNGTYEIFVFGGTNTDSGSTFDDVFVLSLPGFVWSQVPYESKNTRRFHTCTVVGRRQMLSVGGTDGKTAWSGADPWPNGLGLFDMTDWTWKTDYDAEAKDYETANTIQDWYAKGGLTSVAWSSETVQNLFMRTATSNSSSTGDGDNKASDSSLDEGSQKTLSIAVIAGAVVGAILGCALVAAAFWFLRKRKRDQVATVAEFRDQPGNRTYYQAVLPGELHSKLTRTELYEGFTPKHELWTELPKPETAEIQAQHVTVTELDARRDHSDHLLRR</sequence>
<dbReference type="Proteomes" id="UP001243330">
    <property type="component" value="Unassembled WGS sequence"/>
</dbReference>
<evidence type="ECO:0000256" key="3">
    <source>
        <dbReference type="SAM" id="Phobius"/>
    </source>
</evidence>
<evidence type="ECO:0000256" key="4">
    <source>
        <dbReference type="SAM" id="SignalP"/>
    </source>
</evidence>
<dbReference type="EMBL" id="JAQOWY010000419">
    <property type="protein sequence ID" value="KAK1842345.1"/>
    <property type="molecule type" value="Genomic_DNA"/>
</dbReference>
<comment type="caution">
    <text evidence="5">The sequence shown here is derived from an EMBL/GenBank/DDBJ whole genome shotgun (WGS) entry which is preliminary data.</text>
</comment>
<organism evidence="5 6">
    <name type="scientific">Colletotrichum chrysophilum</name>
    <dbReference type="NCBI Taxonomy" id="1836956"/>
    <lineage>
        <taxon>Eukaryota</taxon>
        <taxon>Fungi</taxon>
        <taxon>Dikarya</taxon>
        <taxon>Ascomycota</taxon>
        <taxon>Pezizomycotina</taxon>
        <taxon>Sordariomycetes</taxon>
        <taxon>Hypocreomycetidae</taxon>
        <taxon>Glomerellales</taxon>
        <taxon>Glomerellaceae</taxon>
        <taxon>Colletotrichum</taxon>
        <taxon>Colletotrichum gloeosporioides species complex</taxon>
    </lineage>
</organism>
<dbReference type="SUPFAM" id="SSF117281">
    <property type="entry name" value="Kelch motif"/>
    <property type="match status" value="1"/>
</dbReference>